<organism evidence="2 3">
    <name type="scientific">Tremella mesenterica</name>
    <name type="common">Jelly fungus</name>
    <dbReference type="NCBI Taxonomy" id="5217"/>
    <lineage>
        <taxon>Eukaryota</taxon>
        <taxon>Fungi</taxon>
        <taxon>Dikarya</taxon>
        <taxon>Basidiomycota</taxon>
        <taxon>Agaricomycotina</taxon>
        <taxon>Tremellomycetes</taxon>
        <taxon>Tremellales</taxon>
        <taxon>Tremellaceae</taxon>
        <taxon>Tremella</taxon>
    </lineage>
</organism>
<feature type="region of interest" description="Disordered" evidence="1">
    <location>
        <begin position="1"/>
        <end position="110"/>
    </location>
</feature>
<sequence length="202" mass="21950">MPPKSDMRSGNPPSYSDSGLDDSPPPYIRKTRRNKGSDHECGLSPSSPTHKSRWDGISALSANQGRSDLRAGLTLRVMNMRDSDSDTQSGSSVENRLRYRTEAMDTSPPLSLEIKTNQGYFSSKLANGSDNDTCPSSPETMYNTPTSDDELADDESPSSLSQKISLAPGSCSNAPWVSNLAQTPRNLLYAPPSTHRWPSPGR</sequence>
<dbReference type="EMBL" id="SDIL01000053">
    <property type="protein sequence ID" value="RXK38152.1"/>
    <property type="molecule type" value="Genomic_DNA"/>
</dbReference>
<proteinExistence type="predicted"/>
<gene>
    <name evidence="2" type="ORF">M231_04613</name>
</gene>
<evidence type="ECO:0000313" key="3">
    <source>
        <dbReference type="Proteomes" id="UP000289152"/>
    </source>
</evidence>
<feature type="compositionally biased region" description="Polar residues" evidence="1">
    <location>
        <begin position="123"/>
        <end position="146"/>
    </location>
</feature>
<comment type="caution">
    <text evidence="2">The sequence shown here is derived from an EMBL/GenBank/DDBJ whole genome shotgun (WGS) entry which is preliminary data.</text>
</comment>
<feature type="compositionally biased region" description="Acidic residues" evidence="1">
    <location>
        <begin position="147"/>
        <end position="156"/>
    </location>
</feature>
<feature type="compositionally biased region" description="Polar residues" evidence="1">
    <location>
        <begin position="157"/>
        <end position="174"/>
    </location>
</feature>
<dbReference type="Proteomes" id="UP000289152">
    <property type="component" value="Unassembled WGS sequence"/>
</dbReference>
<name>A0A4Q1BKM8_TREME</name>
<dbReference type="VEuPathDB" id="FungiDB:TREMEDRAFT_64662"/>
<feature type="region of interest" description="Disordered" evidence="1">
    <location>
        <begin position="123"/>
        <end position="174"/>
    </location>
</feature>
<reference evidence="2 3" key="1">
    <citation type="submission" date="2016-06" db="EMBL/GenBank/DDBJ databases">
        <title>Evolution of pathogenesis and genome organization in the Tremellales.</title>
        <authorList>
            <person name="Cuomo C."/>
            <person name="Litvintseva A."/>
            <person name="Heitman J."/>
            <person name="Chen Y."/>
            <person name="Sun S."/>
            <person name="Springer D."/>
            <person name="Dromer F."/>
            <person name="Young S."/>
            <person name="Zeng Q."/>
            <person name="Chapman S."/>
            <person name="Gujja S."/>
            <person name="Saif S."/>
            <person name="Birren B."/>
        </authorList>
    </citation>
    <scope>NUCLEOTIDE SEQUENCE [LARGE SCALE GENOMIC DNA]</scope>
    <source>
        <strain evidence="2 3">ATCC 28783</strain>
    </source>
</reference>
<dbReference type="InParanoid" id="A0A4Q1BKM8"/>
<keyword evidence="3" id="KW-1185">Reference proteome</keyword>
<protein>
    <submittedName>
        <fullName evidence="2">Uncharacterized protein</fullName>
    </submittedName>
</protein>
<evidence type="ECO:0000256" key="1">
    <source>
        <dbReference type="SAM" id="MobiDB-lite"/>
    </source>
</evidence>
<dbReference type="AlphaFoldDB" id="A0A4Q1BKM8"/>
<accession>A0A4Q1BKM8</accession>
<evidence type="ECO:0000313" key="2">
    <source>
        <dbReference type="EMBL" id="RXK38152.1"/>
    </source>
</evidence>